<dbReference type="EMBL" id="JACIEB010000003">
    <property type="protein sequence ID" value="MBB3982052.1"/>
    <property type="molecule type" value="Genomic_DNA"/>
</dbReference>
<accession>A0A7W6GNZ9</accession>
<dbReference type="SUPFAM" id="SSF53649">
    <property type="entry name" value="Alkaline phosphatase-like"/>
    <property type="match status" value="1"/>
</dbReference>
<dbReference type="AlphaFoldDB" id="A0A7W6GNZ9"/>
<dbReference type="PANTHER" id="PTHR10151">
    <property type="entry name" value="ECTONUCLEOTIDE PYROPHOSPHATASE/PHOSPHODIESTERASE"/>
    <property type="match status" value="1"/>
</dbReference>
<dbReference type="Proteomes" id="UP000552757">
    <property type="component" value="Unassembled WGS sequence"/>
</dbReference>
<sequence>MTKAALLASLALAAVLPAPALAEPVLLISIDGLRPGDVIEAEKRGLRLPHLSRFVTQGAYASGVTGVLPTLTYPSHTTLITGVAPARHGILGNNSFDPMQINQGGWYWYASDIKVPTLWQAAAKAGLSTGNVHWPVSVAAKDVTWNLPQIWRTGHGDDAKLIDALATPGLRAQLEKATGAPYAKGIDEDLPADQNRARFATAMIAAHKPQFLTVYFAALDHEEHASGPDSAESRATLEKIDALVGDLVAAEMAAHPDAVIALASDHGFEATDRFVNLYRAFIDAGLIGVGPDGKIAKWEATPWLSGGSAAIMLARPDDAALVAKVRGVLDGLAADPANGIDHVADRAEIARLGGNPDASFYVNLKAGTVTDIYRGAGAALNGPAPVKGMHGYFPGPANLRATFMLMGKGVPAGKDLGVIDMRAIAPTLAKIMGAALPDAEVAPLSLKP</sequence>
<gene>
    <name evidence="2" type="ORF">GGR44_001711</name>
</gene>
<dbReference type="Gene3D" id="3.40.720.10">
    <property type="entry name" value="Alkaline Phosphatase, subunit A"/>
    <property type="match status" value="1"/>
</dbReference>
<dbReference type="CDD" id="cd16018">
    <property type="entry name" value="Enpp"/>
    <property type="match status" value="1"/>
</dbReference>
<reference evidence="2 3" key="1">
    <citation type="submission" date="2020-08" db="EMBL/GenBank/DDBJ databases">
        <title>Genomic Encyclopedia of Type Strains, Phase IV (KMG-IV): sequencing the most valuable type-strain genomes for metagenomic binning, comparative biology and taxonomic classification.</title>
        <authorList>
            <person name="Goeker M."/>
        </authorList>
    </citation>
    <scope>NUCLEOTIDE SEQUENCE [LARGE SCALE GENOMIC DNA]</scope>
    <source>
        <strain evidence="2 3">DSM 29348</strain>
    </source>
</reference>
<proteinExistence type="predicted"/>
<keyword evidence="1" id="KW-0732">Signal</keyword>
<dbReference type="PANTHER" id="PTHR10151:SF120">
    <property type="entry name" value="BIS(5'-ADENOSYL)-TRIPHOSPHATASE"/>
    <property type="match status" value="1"/>
</dbReference>
<dbReference type="InterPro" id="IPR017850">
    <property type="entry name" value="Alkaline_phosphatase_core_sf"/>
</dbReference>
<dbReference type="InterPro" id="IPR002591">
    <property type="entry name" value="Phosphodiest/P_Trfase"/>
</dbReference>
<feature type="signal peptide" evidence="1">
    <location>
        <begin position="1"/>
        <end position="22"/>
    </location>
</feature>
<evidence type="ECO:0000256" key="1">
    <source>
        <dbReference type="SAM" id="SignalP"/>
    </source>
</evidence>
<name>A0A7W6GNZ9_9SPHN</name>
<dbReference type="Pfam" id="PF01663">
    <property type="entry name" value="Phosphodiest"/>
    <property type="match status" value="1"/>
</dbReference>
<dbReference type="RefSeq" id="WP_183955115.1">
    <property type="nucleotide sequence ID" value="NZ_JACIEB010000003.1"/>
</dbReference>
<feature type="chain" id="PRO_5031548275" evidence="1">
    <location>
        <begin position="23"/>
        <end position="448"/>
    </location>
</feature>
<dbReference type="GO" id="GO:0016787">
    <property type="term" value="F:hydrolase activity"/>
    <property type="evidence" value="ECO:0007669"/>
    <property type="project" value="UniProtKB-ARBA"/>
</dbReference>
<protein>
    <submittedName>
        <fullName evidence="2">Arylsulfatase A-like enzyme</fullName>
    </submittedName>
</protein>
<evidence type="ECO:0000313" key="3">
    <source>
        <dbReference type="Proteomes" id="UP000552757"/>
    </source>
</evidence>
<keyword evidence="3" id="KW-1185">Reference proteome</keyword>
<evidence type="ECO:0000313" key="2">
    <source>
        <dbReference type="EMBL" id="MBB3982052.1"/>
    </source>
</evidence>
<comment type="caution">
    <text evidence="2">The sequence shown here is derived from an EMBL/GenBank/DDBJ whole genome shotgun (WGS) entry which is preliminary data.</text>
</comment>
<organism evidence="2 3">
    <name type="scientific">Sphingobium fontiphilum</name>
    <dbReference type="NCBI Taxonomy" id="944425"/>
    <lineage>
        <taxon>Bacteria</taxon>
        <taxon>Pseudomonadati</taxon>
        <taxon>Pseudomonadota</taxon>
        <taxon>Alphaproteobacteria</taxon>
        <taxon>Sphingomonadales</taxon>
        <taxon>Sphingomonadaceae</taxon>
        <taxon>Sphingobium</taxon>
    </lineage>
</organism>